<feature type="compositionally biased region" description="Polar residues" evidence="2">
    <location>
        <begin position="1"/>
        <end position="17"/>
    </location>
</feature>
<accession>A0A6G1JHD9</accession>
<reference evidence="3" key="1">
    <citation type="journal article" date="2020" name="Stud. Mycol.">
        <title>101 Dothideomycetes genomes: a test case for predicting lifestyles and emergence of pathogens.</title>
        <authorList>
            <person name="Haridas S."/>
            <person name="Albert R."/>
            <person name="Binder M."/>
            <person name="Bloem J."/>
            <person name="Labutti K."/>
            <person name="Salamov A."/>
            <person name="Andreopoulos B."/>
            <person name="Baker S."/>
            <person name="Barry K."/>
            <person name="Bills G."/>
            <person name="Bluhm B."/>
            <person name="Cannon C."/>
            <person name="Castanera R."/>
            <person name="Culley D."/>
            <person name="Daum C."/>
            <person name="Ezra D."/>
            <person name="Gonzalez J."/>
            <person name="Henrissat B."/>
            <person name="Kuo A."/>
            <person name="Liang C."/>
            <person name="Lipzen A."/>
            <person name="Lutzoni F."/>
            <person name="Magnuson J."/>
            <person name="Mondo S."/>
            <person name="Nolan M."/>
            <person name="Ohm R."/>
            <person name="Pangilinan J."/>
            <person name="Park H.-J."/>
            <person name="Ramirez L."/>
            <person name="Alfaro M."/>
            <person name="Sun H."/>
            <person name="Tritt A."/>
            <person name="Yoshinaga Y."/>
            <person name="Zwiers L.-H."/>
            <person name="Turgeon B."/>
            <person name="Goodwin S."/>
            <person name="Spatafora J."/>
            <person name="Crous P."/>
            <person name="Grigoriev I."/>
        </authorList>
    </citation>
    <scope>NUCLEOTIDE SEQUENCE</scope>
    <source>
        <strain evidence="3">CBS 122367</strain>
    </source>
</reference>
<feature type="coiled-coil region" evidence="1">
    <location>
        <begin position="214"/>
        <end position="361"/>
    </location>
</feature>
<evidence type="ECO:0000256" key="1">
    <source>
        <dbReference type="SAM" id="Coils"/>
    </source>
</evidence>
<protein>
    <submittedName>
        <fullName evidence="3">Uncharacterized protein</fullName>
    </submittedName>
</protein>
<sequence>MSNHAHPTDATNPSNPATPAECTPYGLLSPLPASKPNNVLSHLWNKSKTSKTPQTPDLVSAIVLLPTGARPTAEITEETTFNKILVQQLSDDLLDMQKKYDVTKKALKTAEGCREVLACEKGALERQIVQLEASIRAPRNELPAKSDGIQHPDPITPWSETDQDDVLISLYDIDTDSESGYDGSQWDPDADAVFKTAHVTEAAPKLEEQPSQARAEMDDQLSRVRSELNEQLSQVEELDEQLSQARASLDAKAGQIVSQDELFRKLLVQKENLEGDLEFERRTSKDWQNQVVSLDEIGFKKGCMVEYKCKLRAAEAQVTTLTEQLAAQQDSPRDSSNASTIEALRKQVKDGTDREAKLRNDVKTRDNLFAILQAQTQEAAFMSVQRESELSSLANAKKMSDERAKGLHYENEELAHQINALQKKYTEQSANHEDLEQKFTTSEQDRATEKEAAKCHAHAALVKHKQERAGLEARIHNKSCKVKDLEEKLATVEIIASNNEGDLIAQIERLHGDLSRMNSDLETERAKNASEWQEQSRVNATLQQANDGLKKYVDGLELEQDDLKCELHHTRATVVALTTKNTTLEQKLSMQDDALMQRDAQIAELLQRVEGLKEHNAQPAAGDEKEVEQGGPEFGDDQVRDIWMEEAESEDSASDEDEYLMTPQPWETGSYGSNRFCVLNRQEDEHVDRFEVVDPRERRLS</sequence>
<dbReference type="EMBL" id="MU005572">
    <property type="protein sequence ID" value="KAF2689549.1"/>
    <property type="molecule type" value="Genomic_DNA"/>
</dbReference>
<organism evidence="3 4">
    <name type="scientific">Lentithecium fluviatile CBS 122367</name>
    <dbReference type="NCBI Taxonomy" id="1168545"/>
    <lineage>
        <taxon>Eukaryota</taxon>
        <taxon>Fungi</taxon>
        <taxon>Dikarya</taxon>
        <taxon>Ascomycota</taxon>
        <taxon>Pezizomycotina</taxon>
        <taxon>Dothideomycetes</taxon>
        <taxon>Pleosporomycetidae</taxon>
        <taxon>Pleosporales</taxon>
        <taxon>Massarineae</taxon>
        <taxon>Lentitheciaceae</taxon>
        <taxon>Lentithecium</taxon>
    </lineage>
</organism>
<dbReference type="Proteomes" id="UP000799291">
    <property type="component" value="Unassembled WGS sequence"/>
</dbReference>
<gene>
    <name evidence="3" type="ORF">K458DRAFT_427687</name>
</gene>
<evidence type="ECO:0000313" key="3">
    <source>
        <dbReference type="EMBL" id="KAF2689549.1"/>
    </source>
</evidence>
<evidence type="ECO:0000313" key="4">
    <source>
        <dbReference type="Proteomes" id="UP000799291"/>
    </source>
</evidence>
<keyword evidence="4" id="KW-1185">Reference proteome</keyword>
<feature type="coiled-coil region" evidence="1">
    <location>
        <begin position="404"/>
        <end position="438"/>
    </location>
</feature>
<name>A0A6G1JHD9_9PLEO</name>
<feature type="compositionally biased region" description="Basic and acidic residues" evidence="2">
    <location>
        <begin position="615"/>
        <end position="628"/>
    </location>
</feature>
<feature type="region of interest" description="Disordered" evidence="2">
    <location>
        <begin position="1"/>
        <end position="29"/>
    </location>
</feature>
<proteinExistence type="predicted"/>
<keyword evidence="1" id="KW-0175">Coiled coil</keyword>
<evidence type="ECO:0000256" key="2">
    <source>
        <dbReference type="SAM" id="MobiDB-lite"/>
    </source>
</evidence>
<feature type="region of interest" description="Disordered" evidence="2">
    <location>
        <begin position="615"/>
        <end position="636"/>
    </location>
</feature>
<dbReference type="AlphaFoldDB" id="A0A6G1JHD9"/>